<dbReference type="Proteomes" id="UP000268033">
    <property type="component" value="Unassembled WGS sequence"/>
</dbReference>
<dbReference type="PANTHER" id="PTHR38099:SF1">
    <property type="entry name" value="LARGE RIBOSOMAL RNA SUBUNIT ACCUMULATION PROTEIN YCED"/>
    <property type="match status" value="1"/>
</dbReference>
<evidence type="ECO:0000256" key="5">
    <source>
        <dbReference type="ARBA" id="ARBA00031841"/>
    </source>
</evidence>
<comment type="function">
    <text evidence="1">Plays a role in synthesis, processing and/or stability of 23S rRNA.</text>
</comment>
<dbReference type="STRING" id="584787.GCA_001247655_02663"/>
<organism evidence="6 7">
    <name type="scientific">Gallaecimonas pentaromativorans</name>
    <dbReference type="NCBI Taxonomy" id="584787"/>
    <lineage>
        <taxon>Bacteria</taxon>
        <taxon>Pseudomonadati</taxon>
        <taxon>Pseudomonadota</taxon>
        <taxon>Gammaproteobacteria</taxon>
        <taxon>Enterobacterales</taxon>
        <taxon>Gallaecimonadaceae</taxon>
        <taxon>Gallaecimonas</taxon>
    </lineage>
</organism>
<dbReference type="RefSeq" id="WP_050658225.1">
    <property type="nucleotide sequence ID" value="NZ_JBLXAC010000004.1"/>
</dbReference>
<protein>
    <recommendedName>
        <fullName evidence="3">Large ribosomal RNA subunit accumulation protein YceD</fullName>
    </recommendedName>
    <alternativeName>
        <fullName evidence="5">23S rRNA accumulation protein YceD</fullName>
    </alternativeName>
</protein>
<dbReference type="OrthoDB" id="9786771at2"/>
<evidence type="ECO:0000256" key="1">
    <source>
        <dbReference type="ARBA" id="ARBA00002868"/>
    </source>
</evidence>
<dbReference type="EMBL" id="RJUL01000004">
    <property type="protein sequence ID" value="ROQ27568.1"/>
    <property type="molecule type" value="Genomic_DNA"/>
</dbReference>
<keyword evidence="7" id="KW-1185">Reference proteome</keyword>
<dbReference type="AlphaFoldDB" id="A0A3N1PIB8"/>
<proteinExistence type="inferred from homology"/>
<name>A0A3N1PIB8_9GAMM</name>
<dbReference type="InterPro" id="IPR003772">
    <property type="entry name" value="YceD"/>
</dbReference>
<comment type="caution">
    <text evidence="6">The sequence shown here is derived from an EMBL/GenBank/DDBJ whole genome shotgun (WGS) entry which is preliminary data.</text>
</comment>
<evidence type="ECO:0000256" key="2">
    <source>
        <dbReference type="ARBA" id="ARBA00010740"/>
    </source>
</evidence>
<dbReference type="GO" id="GO:0005829">
    <property type="term" value="C:cytosol"/>
    <property type="evidence" value="ECO:0007669"/>
    <property type="project" value="TreeGrafter"/>
</dbReference>
<evidence type="ECO:0000256" key="3">
    <source>
        <dbReference type="ARBA" id="ARBA00015716"/>
    </source>
</evidence>
<dbReference type="NCBIfam" id="NF008395">
    <property type="entry name" value="PRK11193.1"/>
    <property type="match status" value="1"/>
</dbReference>
<keyword evidence="4" id="KW-0690">Ribosome biogenesis</keyword>
<evidence type="ECO:0000256" key="4">
    <source>
        <dbReference type="ARBA" id="ARBA00022517"/>
    </source>
</evidence>
<dbReference type="GO" id="GO:0042254">
    <property type="term" value="P:ribosome biogenesis"/>
    <property type="evidence" value="ECO:0007669"/>
    <property type="project" value="UniProtKB-KW"/>
</dbReference>
<evidence type="ECO:0000313" key="7">
    <source>
        <dbReference type="Proteomes" id="UP000268033"/>
    </source>
</evidence>
<accession>A0A3N1PIB8</accession>
<evidence type="ECO:0000313" key="6">
    <source>
        <dbReference type="EMBL" id="ROQ27568.1"/>
    </source>
</evidence>
<gene>
    <name evidence="6" type="ORF">EDC28_104219</name>
</gene>
<dbReference type="PANTHER" id="PTHR38099">
    <property type="entry name" value="LARGE RIBOSOMAL RNA SUBUNIT ACCUMULATION PROTEIN YCED"/>
    <property type="match status" value="1"/>
</dbReference>
<reference evidence="6 7" key="1">
    <citation type="submission" date="2018-11" db="EMBL/GenBank/DDBJ databases">
        <title>Genomic Encyclopedia of Type Strains, Phase IV (KMG-IV): sequencing the most valuable type-strain genomes for metagenomic binning, comparative biology and taxonomic classification.</title>
        <authorList>
            <person name="Goeker M."/>
        </authorList>
    </citation>
    <scope>NUCLEOTIDE SEQUENCE [LARGE SCALE GENOMIC DNA]</scope>
    <source>
        <strain evidence="6 7">DSM 21945</strain>
    </source>
</reference>
<comment type="similarity">
    <text evidence="2">Belongs to the DUF177 domain family.</text>
</comment>
<sequence>MRKVKLPLTLDPVKAAQRRDDYDGMVPFTELTRLMELSLTRQGEVDIQLHCGVDPQGLVFTEGKAAVELELECQRCNEPMSFLAEVSFAYTPVFAKTVIEELPEAYEPVELDENGEMDLRKLIEDELILALPLVAMHAEDQCAVSSSEMSFGKIEPADERPNPFAVLEQLKKK</sequence>
<dbReference type="Pfam" id="PF02620">
    <property type="entry name" value="YceD"/>
    <property type="match status" value="1"/>
</dbReference>
<dbReference type="InterPro" id="IPR039255">
    <property type="entry name" value="YceD_bac"/>
</dbReference>